<dbReference type="Proteomes" id="UP000192328">
    <property type="component" value="Unassembled WGS sequence"/>
</dbReference>
<name>A0AC61PLI3_9FIRM</name>
<keyword evidence="2" id="KW-1185">Reference proteome</keyword>
<sequence length="275" mass="31537">MKRLFIIILLLSVSCSVCVAEGPTIPISELTFTEIQDTIDTYNLKIWETGNWSSIIVPTGIYIIGKDIPAGTYEVQTAYSSQKSCVYLWPEDDEIYNYFSDNPRYLETEIGSKPYELILVDGDQLQLDMVGLSFSISTYVPRFTVDQMQEEQVKKLREEYKALENELHSRPEWKEVVVPTGTYEVGPKIPADRWTIWPPDEYDIVGVYYGPTLFGDKDLVTYERAALKNSSLSSFKYGFQNDRFSINAKEGWYIKINGTATFTPYAGKTLFKFIE</sequence>
<gene>
    <name evidence="1" type="ORF">SAMN06297397_1703</name>
</gene>
<comment type="caution">
    <text evidence="1">The sequence shown here is derived from an EMBL/GenBank/DDBJ whole genome shotgun (WGS) entry which is preliminary data.</text>
</comment>
<evidence type="ECO:0000313" key="2">
    <source>
        <dbReference type="Proteomes" id="UP000192328"/>
    </source>
</evidence>
<dbReference type="EMBL" id="FWXZ01000003">
    <property type="protein sequence ID" value="SMC63869.1"/>
    <property type="molecule type" value="Genomic_DNA"/>
</dbReference>
<organism evidence="1 2">
    <name type="scientific">Aristaeella lactis</name>
    <dbReference type="NCBI Taxonomy" id="3046383"/>
    <lineage>
        <taxon>Bacteria</taxon>
        <taxon>Bacillati</taxon>
        <taxon>Bacillota</taxon>
        <taxon>Clostridia</taxon>
        <taxon>Eubacteriales</taxon>
        <taxon>Aristaeellaceae</taxon>
        <taxon>Aristaeella</taxon>
    </lineage>
</organism>
<protein>
    <submittedName>
        <fullName evidence="1">Uncharacterized protein</fullName>
    </submittedName>
</protein>
<accession>A0AC61PLI3</accession>
<evidence type="ECO:0000313" key="1">
    <source>
        <dbReference type="EMBL" id="SMC63869.1"/>
    </source>
</evidence>
<reference evidence="1" key="1">
    <citation type="submission" date="2017-04" db="EMBL/GenBank/DDBJ databases">
        <authorList>
            <person name="Varghese N."/>
            <person name="Submissions S."/>
        </authorList>
    </citation>
    <scope>NUCLEOTIDE SEQUENCE</scope>
    <source>
        <strain evidence="1">WTE2008</strain>
    </source>
</reference>
<proteinExistence type="predicted"/>